<sequence length="99" mass="11267">MDTIDEFEKKFFVVAGEYKKIHRPSGRNGSRHHKTTNQVQKIANLVLHCLKCEEPIEPEVRNSISSYSLSCSSKGCDARSDISAENLKKLVELTKQKYP</sequence>
<evidence type="ECO:0000313" key="1">
    <source>
        <dbReference type="EMBL" id="GAA0211635.1"/>
    </source>
</evidence>
<accession>A0ABN0T3S0</accession>
<name>A0ABN0T3S0_9GAMM</name>
<comment type="caution">
    <text evidence="1">The sequence shown here is derived from an EMBL/GenBank/DDBJ whole genome shotgun (WGS) entry which is preliminary data.</text>
</comment>
<dbReference type="RefSeq" id="WP_343989550.1">
    <property type="nucleotide sequence ID" value="NZ_BAAAFM010000008.1"/>
</dbReference>
<keyword evidence="2" id="KW-1185">Reference proteome</keyword>
<reference evidence="1 2" key="1">
    <citation type="journal article" date="2019" name="Int. J. Syst. Evol. Microbiol.">
        <title>The Global Catalogue of Microorganisms (GCM) 10K type strain sequencing project: providing services to taxonomists for standard genome sequencing and annotation.</title>
        <authorList>
            <consortium name="The Broad Institute Genomics Platform"/>
            <consortium name="The Broad Institute Genome Sequencing Center for Infectious Disease"/>
            <person name="Wu L."/>
            <person name="Ma J."/>
        </authorList>
    </citation>
    <scope>NUCLEOTIDE SEQUENCE [LARGE SCALE GENOMIC DNA]</scope>
    <source>
        <strain evidence="1 2">JCM 16211</strain>
    </source>
</reference>
<gene>
    <name evidence="1" type="ORF">GCM10009123_18570</name>
</gene>
<protein>
    <submittedName>
        <fullName evidence="1">Uncharacterized protein</fullName>
    </submittedName>
</protein>
<dbReference type="Proteomes" id="UP001501221">
    <property type="component" value="Unassembled WGS sequence"/>
</dbReference>
<dbReference type="EMBL" id="BAAAFM010000008">
    <property type="protein sequence ID" value="GAA0211635.1"/>
    <property type="molecule type" value="Genomic_DNA"/>
</dbReference>
<proteinExistence type="predicted"/>
<organism evidence="1 2">
    <name type="scientific">Kangiella japonica</name>
    <dbReference type="NCBI Taxonomy" id="647384"/>
    <lineage>
        <taxon>Bacteria</taxon>
        <taxon>Pseudomonadati</taxon>
        <taxon>Pseudomonadota</taxon>
        <taxon>Gammaproteobacteria</taxon>
        <taxon>Kangiellales</taxon>
        <taxon>Kangiellaceae</taxon>
        <taxon>Kangiella</taxon>
    </lineage>
</organism>
<evidence type="ECO:0000313" key="2">
    <source>
        <dbReference type="Proteomes" id="UP001501221"/>
    </source>
</evidence>